<sequence length="495" mass="55396">MATASAISSSTFAGQAVIKSHSELFSRKLVCDLKTPGVLCTFYNPTLKCSPNLVVKAVKAANDASGTSTVGAHRKRAKTKLKEPEETVKDEEDNDNEEEKDWPPLVCCFGEALHEFVPTVRVSDRQMDPEIYSSWKGLQWSPPEFVRAPGSSAANVAIALARLGGRVAFVGKVGDDEFGHKLVLTLNINRVQTRGVKFDPDVDTGVSWMRLTCGAGAGTKMVCEKPSAEACLLLTEVNLDIIKEACLLQCSSISLTYEPLRSTLISAINRARKKRADVFFDLNLPLPYWKSRDETWSAIQPVWEKSTMFELTKQELEFLLGEETYEWKRQQHSVYYAKSAAEMKPGRDEYHYMPEELSPLWHKHIRILFVTDGTYRIHYYTQDFHGSVEGTEDVLLAPFSCDRTGSGDAVVAALIKKLTTQPELLHDQTRLEKALRFAICAGIIAQWTIGAIRGYPTESAAQNLTEQVYQPTMGWPLPNCSRSEDFFSDTKLCMR</sequence>
<name>A0ACB8HKH3_9BRYO</name>
<organism evidence="1 2">
    <name type="scientific">Sphagnum magellanicum</name>
    <dbReference type="NCBI Taxonomy" id="128215"/>
    <lineage>
        <taxon>Eukaryota</taxon>
        <taxon>Viridiplantae</taxon>
        <taxon>Streptophyta</taxon>
        <taxon>Embryophyta</taxon>
        <taxon>Bryophyta</taxon>
        <taxon>Sphagnophytina</taxon>
        <taxon>Sphagnopsida</taxon>
        <taxon>Sphagnales</taxon>
        <taxon>Sphagnaceae</taxon>
        <taxon>Sphagnum</taxon>
    </lineage>
</organism>
<proteinExistence type="predicted"/>
<comment type="caution">
    <text evidence="1">The sequence shown here is derived from an EMBL/GenBank/DDBJ whole genome shotgun (WGS) entry which is preliminary data.</text>
</comment>
<dbReference type="Proteomes" id="UP000828922">
    <property type="component" value="Linkage Group LG07"/>
</dbReference>
<evidence type="ECO:0000313" key="2">
    <source>
        <dbReference type="Proteomes" id="UP000828922"/>
    </source>
</evidence>
<gene>
    <name evidence="1" type="ORF">CY35_07G045800</name>
</gene>
<evidence type="ECO:0000313" key="1">
    <source>
        <dbReference type="EMBL" id="KAH9556728.1"/>
    </source>
</evidence>
<reference evidence="2" key="1">
    <citation type="journal article" date="2022" name="New Phytol.">
        <title>Phylogenomic structure and speciation in an emerging model: the Sphagnum magellanicum complex (Bryophyta).</title>
        <authorList>
            <person name="Shaw A.J."/>
            <person name="Piatkowski B."/>
            <person name="Duffy A.M."/>
            <person name="Aguero B."/>
            <person name="Imwattana K."/>
            <person name="Nieto-Lugilde M."/>
            <person name="Healey A."/>
            <person name="Weston D.J."/>
            <person name="Patel M.N."/>
            <person name="Schmutz J."/>
            <person name="Grimwood J."/>
            <person name="Yavitt J.B."/>
            <person name="Hassel K."/>
            <person name="Stenoien H.K."/>
            <person name="Flatberg K.I."/>
            <person name="Bickford C.P."/>
            <person name="Hicks K.A."/>
        </authorList>
    </citation>
    <scope>NUCLEOTIDE SEQUENCE [LARGE SCALE GENOMIC DNA]</scope>
</reference>
<dbReference type="EMBL" id="CM038913">
    <property type="protein sequence ID" value="KAH9556728.1"/>
    <property type="molecule type" value="Genomic_DNA"/>
</dbReference>
<accession>A0ACB8HKH3</accession>
<protein>
    <submittedName>
        <fullName evidence="1">Uncharacterized protein</fullName>
    </submittedName>
</protein>
<keyword evidence="2" id="KW-1185">Reference proteome</keyword>